<dbReference type="InterPro" id="IPR029052">
    <property type="entry name" value="Metallo-depent_PP-like"/>
</dbReference>
<evidence type="ECO:0000256" key="4">
    <source>
        <dbReference type="SAM" id="MobiDB-lite"/>
    </source>
</evidence>
<evidence type="ECO:0000313" key="5">
    <source>
        <dbReference type="EMBL" id="VDL87233.1"/>
    </source>
</evidence>
<evidence type="ECO:0000313" key="6">
    <source>
        <dbReference type="Proteomes" id="UP000275846"/>
    </source>
</evidence>
<organism evidence="7">
    <name type="scientific">Schistocephalus solidus</name>
    <name type="common">Tapeworm</name>
    <dbReference type="NCBI Taxonomy" id="70667"/>
    <lineage>
        <taxon>Eukaryota</taxon>
        <taxon>Metazoa</taxon>
        <taxon>Spiralia</taxon>
        <taxon>Lophotrochozoa</taxon>
        <taxon>Platyhelminthes</taxon>
        <taxon>Cestoda</taxon>
        <taxon>Eucestoda</taxon>
        <taxon>Diphyllobothriidea</taxon>
        <taxon>Diphyllobothriidae</taxon>
        <taxon>Schistocephalus</taxon>
    </lineage>
</organism>
<sequence length="213" mass="23528">MSILDLLWSDPQNTPGSRPNLKRGGGSYFGADVTSNCLGHMKMGLLVRSHECCPQGWKLEHNQSVLTVFSASNYYGQNTNMGAFIQLVSRRFYDVTAETKAPEHRITILAPVEVTAFPQDNSREIRNSNCDGLSDVNSATLSSRLLTRPASDASKIFTRSSCTRKAKSTVTDRNIELVIQPKAVKFKSGKDGTEDRVNRKCVMNEVNNFSSSS</sequence>
<evidence type="ECO:0000313" key="7">
    <source>
        <dbReference type="WBParaSite" id="SSLN_0000128801-mRNA-1"/>
    </source>
</evidence>
<dbReference type="Proteomes" id="UP000275846">
    <property type="component" value="Unassembled WGS sequence"/>
</dbReference>
<dbReference type="Gene3D" id="3.60.21.10">
    <property type="match status" value="1"/>
</dbReference>
<evidence type="ECO:0000256" key="3">
    <source>
        <dbReference type="ARBA" id="ARBA00023211"/>
    </source>
</evidence>
<dbReference type="PANTHER" id="PTHR45668:SF3">
    <property type="entry name" value="SERINE_THREONINE-PROTEIN PHOSPHATASE RDGC"/>
    <property type="match status" value="1"/>
</dbReference>
<dbReference type="SUPFAM" id="SSF56300">
    <property type="entry name" value="Metallo-dependent phosphatases"/>
    <property type="match status" value="1"/>
</dbReference>
<protein>
    <submittedName>
        <fullName evidence="7">SER_THR_PHOSPHATASE domain-containing protein</fullName>
    </submittedName>
</protein>
<accession>A0A183SAJ1</accession>
<dbReference type="EMBL" id="UYSU01002010">
    <property type="protein sequence ID" value="VDL87233.1"/>
    <property type="molecule type" value="Genomic_DNA"/>
</dbReference>
<proteinExistence type="predicted"/>
<evidence type="ECO:0000256" key="1">
    <source>
        <dbReference type="ARBA" id="ARBA00001936"/>
    </source>
</evidence>
<keyword evidence="6" id="KW-1185">Reference proteome</keyword>
<reference evidence="7" key="1">
    <citation type="submission" date="2016-06" db="UniProtKB">
        <authorList>
            <consortium name="WormBaseParasite"/>
        </authorList>
    </citation>
    <scope>IDENTIFICATION</scope>
</reference>
<evidence type="ECO:0000256" key="2">
    <source>
        <dbReference type="ARBA" id="ARBA00022723"/>
    </source>
</evidence>
<dbReference type="PANTHER" id="PTHR45668">
    <property type="entry name" value="SERINE/THREONINE-PROTEIN PHOSPHATASE 5-RELATED"/>
    <property type="match status" value="1"/>
</dbReference>
<dbReference type="InterPro" id="IPR051134">
    <property type="entry name" value="PPP_phosphatase"/>
</dbReference>
<gene>
    <name evidence="5" type="ORF">SSLN_LOCUS1239</name>
</gene>
<reference evidence="5 6" key="2">
    <citation type="submission" date="2018-11" db="EMBL/GenBank/DDBJ databases">
        <authorList>
            <consortium name="Pathogen Informatics"/>
        </authorList>
    </citation>
    <scope>NUCLEOTIDE SEQUENCE [LARGE SCALE GENOMIC DNA]</scope>
    <source>
        <strain evidence="5 6">NST_G2</strain>
    </source>
</reference>
<dbReference type="GO" id="GO:0046872">
    <property type="term" value="F:metal ion binding"/>
    <property type="evidence" value="ECO:0007669"/>
    <property type="project" value="UniProtKB-KW"/>
</dbReference>
<dbReference type="WBParaSite" id="SSLN_0000128801-mRNA-1">
    <property type="protein sequence ID" value="SSLN_0000128801-mRNA-1"/>
    <property type="gene ID" value="SSLN_0000128801"/>
</dbReference>
<keyword evidence="2" id="KW-0479">Metal-binding</keyword>
<name>A0A183SAJ1_SCHSO</name>
<feature type="region of interest" description="Disordered" evidence="4">
    <location>
        <begin position="1"/>
        <end position="25"/>
    </location>
</feature>
<dbReference type="AlphaFoldDB" id="A0A183SAJ1"/>
<comment type="cofactor">
    <cofactor evidence="1">
        <name>Mn(2+)</name>
        <dbReference type="ChEBI" id="CHEBI:29035"/>
    </cofactor>
</comment>
<keyword evidence="3" id="KW-0464">Manganese</keyword>
<dbReference type="STRING" id="70667.A0A183SAJ1"/>
<dbReference type="OrthoDB" id="6287299at2759"/>